<name>A0A8B8DFL0_CRAVI</name>
<evidence type="ECO:0000313" key="8">
    <source>
        <dbReference type="RefSeq" id="XP_022325736.1"/>
    </source>
</evidence>
<dbReference type="GO" id="GO:0043023">
    <property type="term" value="F:ribosomal large subunit binding"/>
    <property type="evidence" value="ECO:0007669"/>
    <property type="project" value="TreeGrafter"/>
</dbReference>
<dbReference type="AlphaFoldDB" id="A0A8B8DFL0"/>
<comment type="subcellular location">
    <subcellularLocation>
        <location evidence="1">Mitochondrion</location>
    </subcellularLocation>
</comment>
<dbReference type="Pfam" id="PF02410">
    <property type="entry name" value="RsfS"/>
    <property type="match status" value="1"/>
</dbReference>
<evidence type="ECO:0000313" key="7">
    <source>
        <dbReference type="Proteomes" id="UP000694844"/>
    </source>
</evidence>
<keyword evidence="7" id="KW-1185">Reference proteome</keyword>
<comment type="function">
    <text evidence="4">Required for normal mitochondrial ribosome function and mitochondrial translation. May play a role in ribosome biogenesis by preventing premature association of the 28S and 39S ribosomal subunits. Interacts with mitochondrial ribosomal protein uL14m (MRPL14), probably blocking formation of intersubunit bridge B8, preventing association of the 28S and 39S ribosomal subunits. Addition to isolated mitochondrial ribosomal subunits partially inhibits translation, probably by interfering with the association of the 28S and 39S ribosomal subunits and the formation of functional ribosomes. May also participate in the assembly and/or regulation of the stability of the large subunit of the mitochondrial ribosome. May function as a ribosomal silencing factor.</text>
</comment>
<dbReference type="Gene3D" id="3.30.460.10">
    <property type="entry name" value="Beta Polymerase, domain 2"/>
    <property type="match status" value="1"/>
</dbReference>
<evidence type="ECO:0000256" key="3">
    <source>
        <dbReference type="ARBA" id="ARBA00023128"/>
    </source>
</evidence>
<proteinExistence type="inferred from homology"/>
<dbReference type="Proteomes" id="UP000694844">
    <property type="component" value="Chromosome 3"/>
</dbReference>
<dbReference type="NCBIfam" id="TIGR00090">
    <property type="entry name" value="rsfS_iojap_ybeB"/>
    <property type="match status" value="1"/>
</dbReference>
<dbReference type="HAMAP" id="MF_01477">
    <property type="entry name" value="Iojap_RsfS"/>
    <property type="match status" value="1"/>
</dbReference>
<dbReference type="InterPro" id="IPR004394">
    <property type="entry name" value="Iojap/RsfS/C7orf30"/>
</dbReference>
<protein>
    <recommendedName>
        <fullName evidence="5">Mitochondrial assembly of ribosomal large subunit protein 1</fullName>
    </recommendedName>
</protein>
<feature type="region of interest" description="Disordered" evidence="6">
    <location>
        <begin position="75"/>
        <end position="118"/>
    </location>
</feature>
<accession>A0A8B8DFL0</accession>
<sequence length="322" mass="36894">MQNITKGSPLFLGWRNMLVGKTIIQGLPKCSCRHINLTNNRGYRCCSHTLLSLRRRDLQITFSVIKTLQRKLSRAYSSSTTSGPPNNQGNDSDLNPSDSSKDPKQSAPDFSDVESRQEGLLDEEIEDFYREEEVDEEMKEWVPPVSLTRGTTGVFDLEELLTVLREENARDICVIKMPPEVNLTNHMVIASAISLRHLRAVISSVNYIYKQKKHDSDPFLLISGEDDKNSEWLAVDLGNAFLHVMMPETRLKYDIEGLWLFGDQKTDQEEESDFIGDFDWVKELQLKRDNANSTQESQESGSKKNTKWNRTASKEEDNDWIN</sequence>
<comment type="similarity">
    <text evidence="2">Belongs to the Iojap/RsfS family.</text>
</comment>
<dbReference type="RefSeq" id="XP_022325736.1">
    <property type="nucleotide sequence ID" value="XM_022470028.1"/>
</dbReference>
<dbReference type="FunFam" id="3.30.460.10:FF:000018">
    <property type="entry name" value="Mitochondrial assembly of ribosomal large subunit 1"/>
    <property type="match status" value="1"/>
</dbReference>
<dbReference type="GO" id="GO:0017148">
    <property type="term" value="P:negative regulation of translation"/>
    <property type="evidence" value="ECO:0007669"/>
    <property type="project" value="TreeGrafter"/>
</dbReference>
<dbReference type="PANTHER" id="PTHR21043:SF0">
    <property type="entry name" value="MITOCHONDRIAL ASSEMBLY OF RIBOSOMAL LARGE SUBUNIT PROTEIN 1"/>
    <property type="match status" value="1"/>
</dbReference>
<evidence type="ECO:0000256" key="4">
    <source>
        <dbReference type="ARBA" id="ARBA00053669"/>
    </source>
</evidence>
<dbReference type="KEGG" id="cvn:111125847"/>
<dbReference type="PANTHER" id="PTHR21043">
    <property type="entry name" value="IOJAP SUPERFAMILY ORTHOLOG"/>
    <property type="match status" value="1"/>
</dbReference>
<dbReference type="SUPFAM" id="SSF81301">
    <property type="entry name" value="Nucleotidyltransferase"/>
    <property type="match status" value="1"/>
</dbReference>
<dbReference type="OrthoDB" id="21330at2759"/>
<evidence type="ECO:0000256" key="6">
    <source>
        <dbReference type="SAM" id="MobiDB-lite"/>
    </source>
</evidence>
<dbReference type="GeneID" id="111125847"/>
<dbReference type="GO" id="GO:0090071">
    <property type="term" value="P:negative regulation of ribosome biogenesis"/>
    <property type="evidence" value="ECO:0007669"/>
    <property type="project" value="TreeGrafter"/>
</dbReference>
<feature type="compositionally biased region" description="Polar residues" evidence="6">
    <location>
        <begin position="291"/>
        <end position="300"/>
    </location>
</feature>
<evidence type="ECO:0000256" key="5">
    <source>
        <dbReference type="ARBA" id="ARBA00073331"/>
    </source>
</evidence>
<dbReference type="GO" id="GO:0005739">
    <property type="term" value="C:mitochondrion"/>
    <property type="evidence" value="ECO:0007669"/>
    <property type="project" value="UniProtKB-SubCell"/>
</dbReference>
<organism evidence="7 8">
    <name type="scientific">Crassostrea virginica</name>
    <name type="common">Eastern oyster</name>
    <dbReference type="NCBI Taxonomy" id="6565"/>
    <lineage>
        <taxon>Eukaryota</taxon>
        <taxon>Metazoa</taxon>
        <taxon>Spiralia</taxon>
        <taxon>Lophotrochozoa</taxon>
        <taxon>Mollusca</taxon>
        <taxon>Bivalvia</taxon>
        <taxon>Autobranchia</taxon>
        <taxon>Pteriomorphia</taxon>
        <taxon>Ostreida</taxon>
        <taxon>Ostreoidea</taxon>
        <taxon>Ostreidae</taxon>
        <taxon>Crassostrea</taxon>
    </lineage>
</organism>
<feature type="region of interest" description="Disordered" evidence="6">
    <location>
        <begin position="289"/>
        <end position="322"/>
    </location>
</feature>
<keyword evidence="3" id="KW-0496">Mitochondrion</keyword>
<evidence type="ECO:0000256" key="2">
    <source>
        <dbReference type="ARBA" id="ARBA00010574"/>
    </source>
</evidence>
<evidence type="ECO:0000256" key="1">
    <source>
        <dbReference type="ARBA" id="ARBA00004173"/>
    </source>
</evidence>
<feature type="compositionally biased region" description="Polar residues" evidence="6">
    <location>
        <begin position="75"/>
        <end position="98"/>
    </location>
</feature>
<dbReference type="InterPro" id="IPR043519">
    <property type="entry name" value="NT_sf"/>
</dbReference>
<reference evidence="8" key="1">
    <citation type="submission" date="2025-08" db="UniProtKB">
        <authorList>
            <consortium name="RefSeq"/>
        </authorList>
    </citation>
    <scope>IDENTIFICATION</scope>
    <source>
        <tissue evidence="8">Whole sample</tissue>
    </source>
</reference>
<gene>
    <name evidence="8" type="primary">LOC111125847</name>
</gene>